<comment type="caution">
    <text evidence="2">The sequence shown here is derived from an EMBL/GenBank/DDBJ whole genome shotgun (WGS) entry which is preliminary data.</text>
</comment>
<dbReference type="RefSeq" id="WP_227308597.1">
    <property type="nucleotide sequence ID" value="NZ_JAESVA010000005.1"/>
</dbReference>
<name>A0A963Z4N9_9PROT</name>
<dbReference type="Pfam" id="PF06674">
    <property type="entry name" value="DUF1176"/>
    <property type="match status" value="1"/>
</dbReference>
<feature type="signal peptide" evidence="1">
    <location>
        <begin position="1"/>
        <end position="19"/>
    </location>
</feature>
<feature type="chain" id="PRO_5036970965" evidence="1">
    <location>
        <begin position="20"/>
        <end position="349"/>
    </location>
</feature>
<evidence type="ECO:0000313" key="3">
    <source>
        <dbReference type="Proteomes" id="UP000721844"/>
    </source>
</evidence>
<dbReference type="EMBL" id="JAESVA010000005">
    <property type="protein sequence ID" value="MCB8881945.1"/>
    <property type="molecule type" value="Genomic_DNA"/>
</dbReference>
<evidence type="ECO:0000313" key="2">
    <source>
        <dbReference type="EMBL" id="MCB8881945.1"/>
    </source>
</evidence>
<gene>
    <name evidence="2" type="ORF">ACELLULO517_17000</name>
</gene>
<protein>
    <submittedName>
        <fullName evidence="2">DUF1176 domain-containing protein</fullName>
    </submittedName>
</protein>
<dbReference type="AlphaFoldDB" id="A0A963Z4N9"/>
<accession>A0A963Z4N9</accession>
<organism evidence="2 3">
    <name type="scientific">Acidisoma cellulosilyticum</name>
    <dbReference type="NCBI Taxonomy" id="2802395"/>
    <lineage>
        <taxon>Bacteria</taxon>
        <taxon>Pseudomonadati</taxon>
        <taxon>Pseudomonadota</taxon>
        <taxon>Alphaproteobacteria</taxon>
        <taxon>Acetobacterales</taxon>
        <taxon>Acidocellaceae</taxon>
        <taxon>Acidisoma</taxon>
    </lineage>
</organism>
<dbReference type="Proteomes" id="UP000721844">
    <property type="component" value="Unassembled WGS sequence"/>
</dbReference>
<sequence>MRIFCLALVLINLPIAARAAGTQFPFYAAYKSWLIGCDNTGRCTARAFALDGGPATDITLTRAAGPDGAVTAAIRGQDAFDALGLTLDSRPITLGAGWQRVSDDDGTSLTATGLGPVRALVNQIRNGAVLGLGKTMTIPLDGIAAALLRMDAAQGRVGTVTALLDPGDKPASAAPPALPEPVVAPHPVTATLAPGEDAKLIALAQTASAARVAKEECDAQPGEMTPEADALSDKTALVLLPCLMGAYQGSSLGVLVDRTQGTVSKLVLPMSFQGNPAPDDPTDMLTEPNFDAKTGTLSSFAKGRGLGDCGLTASWIWDGQAFQLAALNYQDACGGVEAGDWPALFRSHP</sequence>
<dbReference type="InterPro" id="IPR009560">
    <property type="entry name" value="DUF1176"/>
</dbReference>
<keyword evidence="1" id="KW-0732">Signal</keyword>
<keyword evidence="3" id="KW-1185">Reference proteome</keyword>
<proteinExistence type="predicted"/>
<reference evidence="2 3" key="1">
    <citation type="journal article" date="2021" name="Microorganisms">
        <title>Acidisoma silvae sp. nov. and Acidisomacellulosilytica sp. nov., Two Acidophilic Bacteria Isolated from Decaying Wood, Hydrolyzing Cellulose and Producing Poly-3-hydroxybutyrate.</title>
        <authorList>
            <person name="Mieszkin S."/>
            <person name="Pouder E."/>
            <person name="Uroz S."/>
            <person name="Simon-Colin C."/>
            <person name="Alain K."/>
        </authorList>
    </citation>
    <scope>NUCLEOTIDE SEQUENCE [LARGE SCALE GENOMIC DNA]</scope>
    <source>
        <strain evidence="2 3">HW T5.17</strain>
    </source>
</reference>
<evidence type="ECO:0000256" key="1">
    <source>
        <dbReference type="SAM" id="SignalP"/>
    </source>
</evidence>